<dbReference type="PANTHER" id="PTHR38701:SF1">
    <property type="entry name" value="UP-REGULATED DURING SEPTATION PROTEIN 1 DOMAIN-CONTAINING PROTEIN"/>
    <property type="match status" value="1"/>
</dbReference>
<organism evidence="3 4">
    <name type="scientific">Erysiphe pulchra</name>
    <dbReference type="NCBI Taxonomy" id="225359"/>
    <lineage>
        <taxon>Eukaryota</taxon>
        <taxon>Fungi</taxon>
        <taxon>Dikarya</taxon>
        <taxon>Ascomycota</taxon>
        <taxon>Pezizomycotina</taxon>
        <taxon>Leotiomycetes</taxon>
        <taxon>Erysiphales</taxon>
        <taxon>Erysiphaceae</taxon>
        <taxon>Erysiphe</taxon>
    </lineage>
</organism>
<name>A0A2S4Q0H1_9PEZI</name>
<feature type="region of interest" description="Disordered" evidence="2">
    <location>
        <begin position="12"/>
        <end position="88"/>
    </location>
</feature>
<keyword evidence="1" id="KW-0175">Coiled coil</keyword>
<evidence type="ECO:0000313" key="4">
    <source>
        <dbReference type="Proteomes" id="UP000237438"/>
    </source>
</evidence>
<feature type="compositionally biased region" description="Polar residues" evidence="2">
    <location>
        <begin position="337"/>
        <end position="364"/>
    </location>
</feature>
<comment type="caution">
    <text evidence="3">The sequence shown here is derived from an EMBL/GenBank/DDBJ whole genome shotgun (WGS) entry which is preliminary data.</text>
</comment>
<feature type="coiled-coil region" evidence="1">
    <location>
        <begin position="467"/>
        <end position="517"/>
    </location>
</feature>
<feature type="compositionally biased region" description="Polar residues" evidence="2">
    <location>
        <begin position="142"/>
        <end position="155"/>
    </location>
</feature>
<dbReference type="PANTHER" id="PTHR38701">
    <property type="entry name" value="CHROMOSOME 8, WHOLE GENOME SHOTGUN SEQUENCE"/>
    <property type="match status" value="1"/>
</dbReference>
<feature type="region of interest" description="Disordered" evidence="2">
    <location>
        <begin position="535"/>
        <end position="582"/>
    </location>
</feature>
<proteinExistence type="predicted"/>
<dbReference type="AlphaFoldDB" id="A0A2S4Q0H1"/>
<dbReference type="Proteomes" id="UP000237438">
    <property type="component" value="Unassembled WGS sequence"/>
</dbReference>
<dbReference type="STRING" id="225359.A0A2S4Q0H1"/>
<feature type="region of interest" description="Disordered" evidence="2">
    <location>
        <begin position="307"/>
        <end position="369"/>
    </location>
</feature>
<evidence type="ECO:0000313" key="3">
    <source>
        <dbReference type="EMBL" id="POS87771.1"/>
    </source>
</evidence>
<feature type="compositionally biased region" description="Low complexity" evidence="2">
    <location>
        <begin position="313"/>
        <end position="330"/>
    </location>
</feature>
<feature type="compositionally biased region" description="Acidic residues" evidence="2">
    <location>
        <begin position="548"/>
        <end position="569"/>
    </location>
</feature>
<gene>
    <name evidence="3" type="ORF">EPUL_000378</name>
</gene>
<protein>
    <submittedName>
        <fullName evidence="3">Uncharacterized protein</fullName>
    </submittedName>
</protein>
<keyword evidence="4" id="KW-1185">Reference proteome</keyword>
<sequence length="694" mass="76380">MAAMRAAILAAKDSAPIFGPDHPNPNKQLPSLTDEVRARRPPSSNYRYPLQPRDKNAKMRAPLKASTITKSADRKMGQCDKQNPNSEQFITSNLNRSSKALNNRAPLTPRIASSVSITGTSPFTRRALSPAISVKSRDDSRSTPVSAFLNNVTPRSESRKSRVNSASSTPLTIYNDVSNLARDNVFVPSQSTDFGSDLENMGNDREYVRRPTVSFAHSFDNGNMKNSTDTEKDSKFFFANEVKSTVSNSRSQIPKKNSPTLLYTNQDSRKISHSKYPSGSSIGSMANEDKTYPIFYHANGTPDLSFSSTNQFTPSRPSSAHSSSSRVTTSKIIGKQSPLTLFPTTQPRSTSPSKLNQYVSSPTHLSHEKNSLSNFSFKGKFASESIIFKDACLFSSKSSVATPRGPLHSDEKGVNSSVSKGSDKTRPVDTMSSLSNLTSSSLSTPESIISSQTMSGSQSPVEAGDTLQQLNELAANARRERKVLDLEITNSSLAAINRTLEREMRKQTAELRRYRRLSRSGRLSIVKLPTNNLLPNGDIDKTLTSELSTDEDQDSELDYVEESSEDENSEGSSCGSRTVSKSDLWHRKRDEKRLQLDLAKHQKLLASSQEVNLSIKRCLTITEDMIKDGLKALQYKVAVSDVELGGRVLTPDEKEDIDNEGMSEVGSQILKEVRHSAMNGKLGFSSNLTKKMQI</sequence>
<dbReference type="EMBL" id="PEDP01000071">
    <property type="protein sequence ID" value="POS87771.1"/>
    <property type="molecule type" value="Genomic_DNA"/>
</dbReference>
<dbReference type="OrthoDB" id="2555519at2759"/>
<reference evidence="3 4" key="1">
    <citation type="submission" date="2017-10" db="EMBL/GenBank/DDBJ databases">
        <title>Development of genomic resources for the powdery mildew, Erysiphe pulchra.</title>
        <authorList>
            <person name="Wadl P.A."/>
            <person name="Mack B.M."/>
            <person name="Moore G."/>
            <person name="Beltz S.B."/>
        </authorList>
    </citation>
    <scope>NUCLEOTIDE SEQUENCE [LARGE SCALE GENOMIC DNA]</scope>
    <source>
        <strain evidence="3">Cflorida</strain>
    </source>
</reference>
<feature type="compositionally biased region" description="Low complexity" evidence="2">
    <location>
        <begin position="432"/>
        <end position="444"/>
    </location>
</feature>
<feature type="region of interest" description="Disordered" evidence="2">
    <location>
        <begin position="132"/>
        <end position="167"/>
    </location>
</feature>
<evidence type="ECO:0000256" key="2">
    <source>
        <dbReference type="SAM" id="MobiDB-lite"/>
    </source>
</evidence>
<evidence type="ECO:0000256" key="1">
    <source>
        <dbReference type="SAM" id="Coils"/>
    </source>
</evidence>
<accession>A0A2S4Q0H1</accession>
<feature type="region of interest" description="Disordered" evidence="2">
    <location>
        <begin position="399"/>
        <end position="444"/>
    </location>
</feature>